<reference evidence="1 2" key="1">
    <citation type="journal article" date="2009" name="Science">
        <title>Green evolution and dynamic adaptations revealed by genomes of the marine picoeukaryotes Micromonas.</title>
        <authorList>
            <person name="Worden A.Z."/>
            <person name="Lee J.H."/>
            <person name="Mock T."/>
            <person name="Rouze P."/>
            <person name="Simmons M.P."/>
            <person name="Aerts A.L."/>
            <person name="Allen A.E."/>
            <person name="Cuvelier M.L."/>
            <person name="Derelle E."/>
            <person name="Everett M.V."/>
            <person name="Foulon E."/>
            <person name="Grimwood J."/>
            <person name="Gundlach H."/>
            <person name="Henrissat B."/>
            <person name="Napoli C."/>
            <person name="McDonald S.M."/>
            <person name="Parker M.S."/>
            <person name="Rombauts S."/>
            <person name="Salamov A."/>
            <person name="Von Dassow P."/>
            <person name="Badger J.H."/>
            <person name="Coutinho P.M."/>
            <person name="Demir E."/>
            <person name="Dubchak I."/>
            <person name="Gentemann C."/>
            <person name="Eikrem W."/>
            <person name="Gready J.E."/>
            <person name="John U."/>
            <person name="Lanier W."/>
            <person name="Lindquist E.A."/>
            <person name="Lucas S."/>
            <person name="Mayer K.F."/>
            <person name="Moreau H."/>
            <person name="Not F."/>
            <person name="Otillar R."/>
            <person name="Panaud O."/>
            <person name="Pangilinan J."/>
            <person name="Paulsen I."/>
            <person name="Piegu B."/>
            <person name="Poliakov A."/>
            <person name="Robbens S."/>
            <person name="Schmutz J."/>
            <person name="Toulza E."/>
            <person name="Wyss T."/>
            <person name="Zelensky A."/>
            <person name="Zhou K."/>
            <person name="Armbrust E.V."/>
            <person name="Bhattacharya D."/>
            <person name="Goodenough U.W."/>
            <person name="Van de Peer Y."/>
            <person name="Grigoriev I.V."/>
        </authorList>
    </citation>
    <scope>NUCLEOTIDE SEQUENCE [LARGE SCALE GENOMIC DNA]</scope>
    <source>
        <strain evidence="2">RCC299 / NOUM17</strain>
    </source>
</reference>
<evidence type="ECO:0000313" key="1">
    <source>
        <dbReference type="EMBL" id="ACO66445.1"/>
    </source>
</evidence>
<organism evidence="1 2">
    <name type="scientific">Micromonas commoda (strain RCC299 / NOUM17 / CCMP2709)</name>
    <name type="common">Picoplanktonic green alga</name>
    <dbReference type="NCBI Taxonomy" id="296587"/>
    <lineage>
        <taxon>Eukaryota</taxon>
        <taxon>Viridiplantae</taxon>
        <taxon>Chlorophyta</taxon>
        <taxon>Mamiellophyceae</taxon>
        <taxon>Mamiellales</taxon>
        <taxon>Mamiellaceae</taxon>
        <taxon>Micromonas</taxon>
    </lineage>
</organism>
<dbReference type="GeneID" id="8247609"/>
<name>C1EDY6_MICCC</name>
<dbReference type="InParanoid" id="C1EDY6"/>
<sequence length="178" mass="20114">MRCRESARYVAPVSAPIDPFARCDHPRPCLRRECSCLAPSTSPRARAYRAGTDALLTRSCAPTLDRPSPFPTAEELLDEEIQAEEEGGLGMEPGPARFRYCTPRRNPEKGHRTFLSARAVELRCEADCMDDASDALREAHARRLRRVLESLEDASCRKRREADELERRAMALREELNG</sequence>
<proteinExistence type="predicted"/>
<protein>
    <submittedName>
        <fullName evidence="1">Uncharacterized protein</fullName>
    </submittedName>
</protein>
<gene>
    <name evidence="1" type="ORF">MICPUN_62435</name>
</gene>
<dbReference type="AlphaFoldDB" id="C1EDY6"/>
<keyword evidence="2" id="KW-1185">Reference proteome</keyword>
<accession>C1EDY6</accession>
<evidence type="ECO:0000313" key="2">
    <source>
        <dbReference type="Proteomes" id="UP000002009"/>
    </source>
</evidence>
<dbReference type="RefSeq" id="XP_002505187.1">
    <property type="nucleotide sequence ID" value="XM_002505141.1"/>
</dbReference>
<dbReference type="KEGG" id="mis:MICPUN_62435"/>
<dbReference type="Proteomes" id="UP000002009">
    <property type="component" value="Chromosome 11"/>
</dbReference>
<dbReference type="EMBL" id="CP001330">
    <property type="protein sequence ID" value="ACO66445.1"/>
    <property type="molecule type" value="Genomic_DNA"/>
</dbReference>